<sequence>MRSLEGKVVVITGAGSGIGRALALQLAAQGSQLALCDVSADNLQKTVEIAGAHGVKVYSATVDVSDRKAVQTFADNVERVLGKAHVIINNAGVALAQTVDHMKRSDFEWVMNINFYGVVNGTEAFLPHLKAQKDGHIVNISSIFGIIGVPSQSAYNSSKFAVKGFTEAMRQELKSSHPHIHVTCVHPGGIKTNIVRNGRIEEDMNGKQVSLGKMAADFDKMAGTTAEEAARQIVRAIEKNTKRLLIGPDAKVLDLMQRLLPNHYDNVMGIGTKLLERLGKR</sequence>
<keyword evidence="2" id="KW-0560">Oxidoreductase</keyword>
<dbReference type="PANTHER" id="PTHR44196">
    <property type="entry name" value="DEHYDROGENASE/REDUCTASE SDR FAMILY MEMBER 7B"/>
    <property type="match status" value="1"/>
</dbReference>
<evidence type="ECO:0000259" key="4">
    <source>
        <dbReference type="SMART" id="SM00822"/>
    </source>
</evidence>
<dbReference type="InterPro" id="IPR057326">
    <property type="entry name" value="KR_dom"/>
</dbReference>
<feature type="domain" description="Ketoreductase" evidence="4">
    <location>
        <begin position="7"/>
        <end position="193"/>
    </location>
</feature>
<dbReference type="PRINTS" id="PR00081">
    <property type="entry name" value="GDHRDH"/>
</dbReference>
<dbReference type="SMART" id="SM00822">
    <property type="entry name" value="PKS_KR"/>
    <property type="match status" value="1"/>
</dbReference>
<dbReference type="SUPFAM" id="SSF51735">
    <property type="entry name" value="NAD(P)-binding Rossmann-fold domains"/>
    <property type="match status" value="1"/>
</dbReference>
<dbReference type="PRINTS" id="PR00080">
    <property type="entry name" value="SDRFAMILY"/>
</dbReference>
<organism evidence="5 6">
    <name type="scientific">Fluviicoccus keumensis</name>
    <dbReference type="NCBI Taxonomy" id="1435465"/>
    <lineage>
        <taxon>Bacteria</taxon>
        <taxon>Pseudomonadati</taxon>
        <taxon>Pseudomonadota</taxon>
        <taxon>Gammaproteobacteria</taxon>
        <taxon>Moraxellales</taxon>
        <taxon>Moraxellaceae</taxon>
        <taxon>Fluviicoccus</taxon>
    </lineage>
</organism>
<evidence type="ECO:0000256" key="1">
    <source>
        <dbReference type="ARBA" id="ARBA00006484"/>
    </source>
</evidence>
<dbReference type="InterPro" id="IPR020904">
    <property type="entry name" value="Sc_DH/Rdtase_CS"/>
</dbReference>
<dbReference type="Gene3D" id="3.40.50.720">
    <property type="entry name" value="NAD(P)-binding Rossmann-like Domain"/>
    <property type="match status" value="1"/>
</dbReference>
<reference evidence="5 6" key="1">
    <citation type="submission" date="2019-02" db="EMBL/GenBank/DDBJ databases">
        <title>Genomic Encyclopedia of Type Strains, Phase IV (KMG-IV): sequencing the most valuable type-strain genomes for metagenomic binning, comparative biology and taxonomic classification.</title>
        <authorList>
            <person name="Goeker M."/>
        </authorList>
    </citation>
    <scope>NUCLEOTIDE SEQUENCE [LARGE SCALE GENOMIC DNA]</scope>
    <source>
        <strain evidence="5 6">DSM 105135</strain>
    </source>
</reference>
<dbReference type="Pfam" id="PF00106">
    <property type="entry name" value="adh_short"/>
    <property type="match status" value="1"/>
</dbReference>
<dbReference type="PROSITE" id="PS00061">
    <property type="entry name" value="ADH_SHORT"/>
    <property type="match status" value="1"/>
</dbReference>
<dbReference type="AlphaFoldDB" id="A0A4Q7ZAN0"/>
<dbReference type="InterPro" id="IPR036291">
    <property type="entry name" value="NAD(P)-bd_dom_sf"/>
</dbReference>
<dbReference type="OrthoDB" id="9810734at2"/>
<protein>
    <recommendedName>
        <fullName evidence="4">Ketoreductase domain-containing protein</fullName>
    </recommendedName>
</protein>
<evidence type="ECO:0000256" key="3">
    <source>
        <dbReference type="RuleBase" id="RU000363"/>
    </source>
</evidence>
<dbReference type="EMBL" id="SHKX01000011">
    <property type="protein sequence ID" value="RZU46965.1"/>
    <property type="molecule type" value="Genomic_DNA"/>
</dbReference>
<evidence type="ECO:0000313" key="6">
    <source>
        <dbReference type="Proteomes" id="UP000292423"/>
    </source>
</evidence>
<keyword evidence="6" id="KW-1185">Reference proteome</keyword>
<comment type="caution">
    <text evidence="5">The sequence shown here is derived from an EMBL/GenBank/DDBJ whole genome shotgun (WGS) entry which is preliminary data.</text>
</comment>
<evidence type="ECO:0000313" key="5">
    <source>
        <dbReference type="EMBL" id="RZU46965.1"/>
    </source>
</evidence>
<dbReference type="RefSeq" id="WP_130412050.1">
    <property type="nucleotide sequence ID" value="NZ_SHKX01000011.1"/>
</dbReference>
<dbReference type="FunFam" id="3.40.50.720:FF:000084">
    <property type="entry name" value="Short-chain dehydrogenase reductase"/>
    <property type="match status" value="1"/>
</dbReference>
<gene>
    <name evidence="5" type="ORF">EV700_1352</name>
</gene>
<dbReference type="PANTHER" id="PTHR44196:SF1">
    <property type="entry name" value="DEHYDROGENASE_REDUCTASE SDR FAMILY MEMBER 7B"/>
    <property type="match status" value="1"/>
</dbReference>
<dbReference type="Proteomes" id="UP000292423">
    <property type="component" value="Unassembled WGS sequence"/>
</dbReference>
<dbReference type="GO" id="GO:0016020">
    <property type="term" value="C:membrane"/>
    <property type="evidence" value="ECO:0007669"/>
    <property type="project" value="TreeGrafter"/>
</dbReference>
<name>A0A4Q7ZAN0_9GAMM</name>
<accession>A0A4Q7ZAN0</accession>
<proteinExistence type="inferred from homology"/>
<dbReference type="GO" id="GO:0016491">
    <property type="term" value="F:oxidoreductase activity"/>
    <property type="evidence" value="ECO:0007669"/>
    <property type="project" value="UniProtKB-KW"/>
</dbReference>
<evidence type="ECO:0000256" key="2">
    <source>
        <dbReference type="ARBA" id="ARBA00023002"/>
    </source>
</evidence>
<comment type="similarity">
    <text evidence="1 3">Belongs to the short-chain dehydrogenases/reductases (SDR) family.</text>
</comment>
<dbReference type="InterPro" id="IPR002347">
    <property type="entry name" value="SDR_fam"/>
</dbReference>